<feature type="non-terminal residue" evidence="7">
    <location>
        <position position="1"/>
    </location>
</feature>
<reference evidence="7 8" key="1">
    <citation type="submission" date="2019-09" db="EMBL/GenBank/DDBJ databases">
        <title>Draft genome of the ectomycorrhizal ascomycete Sphaerosporella brunnea.</title>
        <authorList>
            <consortium name="DOE Joint Genome Institute"/>
            <person name="Benucci G.M."/>
            <person name="Marozzi G."/>
            <person name="Antonielli L."/>
            <person name="Sanchez S."/>
            <person name="Marco P."/>
            <person name="Wang X."/>
            <person name="Falini L.B."/>
            <person name="Barry K."/>
            <person name="Haridas S."/>
            <person name="Lipzen A."/>
            <person name="Labutti K."/>
            <person name="Grigoriev I.V."/>
            <person name="Murat C."/>
            <person name="Martin F."/>
            <person name="Albertini E."/>
            <person name="Donnini D."/>
            <person name="Bonito G."/>
        </authorList>
    </citation>
    <scope>NUCLEOTIDE SEQUENCE [LARGE SCALE GENOMIC DNA]</scope>
    <source>
        <strain evidence="7 8">Sb_GMNB300</strain>
    </source>
</reference>
<keyword evidence="8" id="KW-1185">Reference proteome</keyword>
<dbReference type="Gene3D" id="3.90.550.10">
    <property type="entry name" value="Spore Coat Polysaccharide Biosynthesis Protein SpsA, Chain A"/>
    <property type="match status" value="1"/>
</dbReference>
<dbReference type="InParanoid" id="A0A5J5F661"/>
<dbReference type="PANTHER" id="PTHR43511">
    <property type="match status" value="1"/>
</dbReference>
<keyword evidence="4" id="KW-0808">Transferase</keyword>
<evidence type="ECO:0000313" key="7">
    <source>
        <dbReference type="EMBL" id="KAA8912173.1"/>
    </source>
</evidence>
<evidence type="ECO:0000256" key="1">
    <source>
        <dbReference type="ARBA" id="ARBA00003449"/>
    </source>
</evidence>
<dbReference type="EC" id="2.7.7.9" evidence="3"/>
<gene>
    <name evidence="7" type="ORF">FN846DRAFT_773506</name>
</gene>
<comment type="function">
    <text evidence="1">Plays a central role as a glucosyl donor in cellular metabolic pathways.</text>
</comment>
<dbReference type="InterPro" id="IPR002618">
    <property type="entry name" value="UDPGP_fam"/>
</dbReference>
<evidence type="ECO:0000256" key="4">
    <source>
        <dbReference type="ARBA" id="ARBA00022679"/>
    </source>
</evidence>
<dbReference type="InterPro" id="IPR016267">
    <property type="entry name" value="UDPGP_trans"/>
</dbReference>
<comment type="caution">
    <text evidence="7">The sequence shown here is derived from an EMBL/GenBank/DDBJ whole genome shotgun (WGS) entry which is preliminary data.</text>
</comment>
<evidence type="ECO:0000256" key="2">
    <source>
        <dbReference type="ARBA" id="ARBA00010401"/>
    </source>
</evidence>
<evidence type="ECO:0000256" key="3">
    <source>
        <dbReference type="ARBA" id="ARBA00012415"/>
    </source>
</evidence>
<dbReference type="Pfam" id="PF01704">
    <property type="entry name" value="UDPGP"/>
    <property type="match status" value="1"/>
</dbReference>
<dbReference type="GO" id="GO:0003983">
    <property type="term" value="F:UTP:glucose-1-phosphate uridylyltransferase activity"/>
    <property type="evidence" value="ECO:0007669"/>
    <property type="project" value="UniProtKB-EC"/>
</dbReference>
<sequence length="84" mass="9694">DCMSFLHLSFRQIQDLDCIYGVNVPLILMNPFHTDCGTANIIEVRASQRLHHMIITFNGRRYPRVANYSLLPVPRSYNSAIGDW</sequence>
<dbReference type="InterPro" id="IPR029044">
    <property type="entry name" value="Nucleotide-diphossugar_trans"/>
</dbReference>
<evidence type="ECO:0000256" key="5">
    <source>
        <dbReference type="ARBA" id="ARBA00022695"/>
    </source>
</evidence>
<keyword evidence="5" id="KW-0548">Nucleotidyltransferase</keyword>
<dbReference type="GO" id="GO:0006011">
    <property type="term" value="P:UDP-alpha-D-glucose metabolic process"/>
    <property type="evidence" value="ECO:0007669"/>
    <property type="project" value="InterPro"/>
</dbReference>
<protein>
    <recommendedName>
        <fullName evidence="3">UTP--glucose-1-phosphate uridylyltransferase</fullName>
        <ecNumber evidence="3">2.7.7.9</ecNumber>
    </recommendedName>
    <alternativeName>
        <fullName evidence="6">UDP-glucose pyrophosphorylase</fullName>
    </alternativeName>
</protein>
<accession>A0A5J5F661</accession>
<name>A0A5J5F661_9PEZI</name>
<comment type="similarity">
    <text evidence="2">Belongs to the UDPGP type 1 family.</text>
</comment>
<dbReference type="EMBL" id="VXIS01000027">
    <property type="protein sequence ID" value="KAA8912173.1"/>
    <property type="molecule type" value="Genomic_DNA"/>
</dbReference>
<evidence type="ECO:0000313" key="8">
    <source>
        <dbReference type="Proteomes" id="UP000326924"/>
    </source>
</evidence>
<dbReference type="OrthoDB" id="932129at2759"/>
<proteinExistence type="inferred from homology"/>
<dbReference type="AlphaFoldDB" id="A0A5J5F661"/>
<evidence type="ECO:0000256" key="6">
    <source>
        <dbReference type="ARBA" id="ARBA00031959"/>
    </source>
</evidence>
<dbReference type="Proteomes" id="UP000326924">
    <property type="component" value="Unassembled WGS sequence"/>
</dbReference>
<organism evidence="7 8">
    <name type="scientific">Sphaerosporella brunnea</name>
    <dbReference type="NCBI Taxonomy" id="1250544"/>
    <lineage>
        <taxon>Eukaryota</taxon>
        <taxon>Fungi</taxon>
        <taxon>Dikarya</taxon>
        <taxon>Ascomycota</taxon>
        <taxon>Pezizomycotina</taxon>
        <taxon>Pezizomycetes</taxon>
        <taxon>Pezizales</taxon>
        <taxon>Pyronemataceae</taxon>
        <taxon>Sphaerosporella</taxon>
    </lineage>
</organism>